<dbReference type="RefSeq" id="WP_089813412.1">
    <property type="nucleotide sequence ID" value="NZ_FOZK01000001.1"/>
</dbReference>
<sequence length="132" mass="14810">MMSTAHTAQTAAAPPRLVYDDQCGFCTWSVELALRHGEFEPVGFSELSPDQRARLPESYDRCMHLLTDDAAYSCGAAAERTIELALPATRPLFGALRQVPGYARFREGLYRWIGDRRTIWGRYRSASPPASR</sequence>
<dbReference type="STRING" id="767519.SAMN05216559_0417"/>
<gene>
    <name evidence="1" type="ORF">SAMN05216559_0417</name>
</gene>
<dbReference type="Pfam" id="PF04134">
    <property type="entry name" value="DCC1-like"/>
    <property type="match status" value="1"/>
</dbReference>
<reference evidence="1 2" key="1">
    <citation type="submission" date="2016-10" db="EMBL/GenBank/DDBJ databases">
        <authorList>
            <person name="de Groot N.N."/>
        </authorList>
    </citation>
    <scope>NUCLEOTIDE SEQUENCE [LARGE SCALE GENOMIC DNA]</scope>
    <source>
        <strain evidence="1 2">CGMCC 1.10457</strain>
    </source>
</reference>
<name>A0A1I6K9M0_9EURY</name>
<protein>
    <submittedName>
        <fullName evidence="1">Predicted thiol-disulfide oxidoreductase YuxK, DCC family</fullName>
    </submittedName>
</protein>
<dbReference type="AlphaFoldDB" id="A0A1I6K9M0"/>
<keyword evidence="2" id="KW-1185">Reference proteome</keyword>
<accession>A0A1I6K9M0</accession>
<evidence type="ECO:0000313" key="2">
    <source>
        <dbReference type="Proteomes" id="UP000199062"/>
    </source>
</evidence>
<organism evidence="1 2">
    <name type="scientific">Halomicrobium zhouii</name>
    <dbReference type="NCBI Taxonomy" id="767519"/>
    <lineage>
        <taxon>Archaea</taxon>
        <taxon>Methanobacteriati</taxon>
        <taxon>Methanobacteriota</taxon>
        <taxon>Stenosarchaea group</taxon>
        <taxon>Halobacteria</taxon>
        <taxon>Halobacteriales</taxon>
        <taxon>Haloarculaceae</taxon>
        <taxon>Halomicrobium</taxon>
    </lineage>
</organism>
<dbReference type="GO" id="GO:0015035">
    <property type="term" value="F:protein-disulfide reductase activity"/>
    <property type="evidence" value="ECO:0007669"/>
    <property type="project" value="InterPro"/>
</dbReference>
<dbReference type="InterPro" id="IPR007263">
    <property type="entry name" value="DCC1-like"/>
</dbReference>
<dbReference type="EMBL" id="FOZK01000001">
    <property type="protein sequence ID" value="SFR87887.1"/>
    <property type="molecule type" value="Genomic_DNA"/>
</dbReference>
<proteinExistence type="predicted"/>
<dbReference type="Proteomes" id="UP000199062">
    <property type="component" value="Unassembled WGS sequence"/>
</dbReference>
<evidence type="ECO:0000313" key="1">
    <source>
        <dbReference type="EMBL" id="SFR87887.1"/>
    </source>
</evidence>